<evidence type="ECO:0000313" key="3">
    <source>
        <dbReference type="Proteomes" id="UP000006050"/>
    </source>
</evidence>
<dbReference type="HOGENOM" id="CLU_147919_0_0_10"/>
<organism evidence="2 3">
    <name type="scientific">Belliella baltica (strain DSM 15883 / CIP 108006 / LMG 21964 / BA134)</name>
    <dbReference type="NCBI Taxonomy" id="866536"/>
    <lineage>
        <taxon>Bacteria</taxon>
        <taxon>Pseudomonadati</taxon>
        <taxon>Bacteroidota</taxon>
        <taxon>Cytophagia</taxon>
        <taxon>Cytophagales</taxon>
        <taxon>Cyclobacteriaceae</taxon>
        <taxon>Belliella</taxon>
    </lineage>
</organism>
<feature type="signal peptide" evidence="1">
    <location>
        <begin position="1"/>
        <end position="18"/>
    </location>
</feature>
<evidence type="ECO:0000313" key="2">
    <source>
        <dbReference type="EMBL" id="AFL83909.1"/>
    </source>
</evidence>
<dbReference type="STRING" id="866536.Belba_1280"/>
<dbReference type="KEGG" id="bbd:Belba_1280"/>
<evidence type="ECO:0008006" key="4">
    <source>
        <dbReference type="Google" id="ProtNLM"/>
    </source>
</evidence>
<dbReference type="InterPro" id="IPR048910">
    <property type="entry name" value="Bflower_2"/>
</dbReference>
<feature type="chain" id="PRO_5003684509" description="MORN repeat protein" evidence="1">
    <location>
        <begin position="19"/>
        <end position="147"/>
    </location>
</feature>
<dbReference type="Pfam" id="PF21785">
    <property type="entry name" value="Bflower_2"/>
    <property type="match status" value="1"/>
</dbReference>
<dbReference type="OrthoDB" id="1409548at2"/>
<protein>
    <recommendedName>
        <fullName evidence="4">MORN repeat protein</fullName>
    </recommendedName>
</protein>
<dbReference type="EMBL" id="CP003281">
    <property type="protein sequence ID" value="AFL83909.1"/>
    <property type="molecule type" value="Genomic_DNA"/>
</dbReference>
<reference evidence="3" key="1">
    <citation type="submission" date="2012-06" db="EMBL/GenBank/DDBJ databases">
        <title>The complete genome of Belliella baltica DSM 15883.</title>
        <authorList>
            <person name="Lucas S."/>
            <person name="Copeland A."/>
            <person name="Lapidus A."/>
            <person name="Goodwin L."/>
            <person name="Pitluck S."/>
            <person name="Peters L."/>
            <person name="Mikhailova N."/>
            <person name="Davenport K."/>
            <person name="Kyrpides N."/>
            <person name="Mavromatis K."/>
            <person name="Pagani I."/>
            <person name="Ivanova N."/>
            <person name="Ovchinnikova G."/>
            <person name="Zeytun A."/>
            <person name="Detter J.C."/>
            <person name="Han C."/>
            <person name="Land M."/>
            <person name="Hauser L."/>
            <person name="Markowitz V."/>
            <person name="Cheng J.-F."/>
            <person name="Hugenholtz P."/>
            <person name="Woyke T."/>
            <person name="Wu D."/>
            <person name="Tindall B."/>
            <person name="Pomrenke H."/>
            <person name="Brambilla E."/>
            <person name="Klenk H.-P."/>
            <person name="Eisen J.A."/>
        </authorList>
    </citation>
    <scope>NUCLEOTIDE SEQUENCE [LARGE SCALE GENOMIC DNA]</scope>
    <source>
        <strain evidence="3">DSM 15883 / CIP 108006 / LMG 21964 / BA134</strain>
    </source>
</reference>
<proteinExistence type="predicted"/>
<keyword evidence="1" id="KW-0732">Signal</keyword>
<name>I3Z3U1_BELBD</name>
<dbReference type="Proteomes" id="UP000006050">
    <property type="component" value="Chromosome"/>
</dbReference>
<gene>
    <name evidence="2" type="ordered locus">Belba_1280</name>
</gene>
<sequence length="147" mass="16386">MSIAFLVGMLLAASISFAQQKSGYKAHNYKLRNINAQGEILDEHGTKLGYISKEDIVYNNEGKKLGFIENGKVYDADGKPLGKAKKNGSYYNNQGENVVTVKGNSEICEILDPEGHKKGTVHKNYKLHACAAHCFFLEQEMKKEEDK</sequence>
<evidence type="ECO:0000256" key="1">
    <source>
        <dbReference type="SAM" id="SignalP"/>
    </source>
</evidence>
<dbReference type="eggNOG" id="ENOG50328TV">
    <property type="taxonomic scope" value="Bacteria"/>
</dbReference>
<accession>I3Z3U1</accession>
<keyword evidence="3" id="KW-1185">Reference proteome</keyword>
<dbReference type="AlphaFoldDB" id="I3Z3U1"/>